<dbReference type="InterPro" id="IPR032675">
    <property type="entry name" value="LRR_dom_sf"/>
</dbReference>
<gene>
    <name evidence="1" type="ORF">DPMN_052922</name>
</gene>
<dbReference type="Gene3D" id="3.80.10.10">
    <property type="entry name" value="Ribonuclease Inhibitor"/>
    <property type="match status" value="1"/>
</dbReference>
<name>A0A9D4CMB0_DREPO</name>
<proteinExistence type="predicted"/>
<reference evidence="1" key="2">
    <citation type="submission" date="2020-11" db="EMBL/GenBank/DDBJ databases">
        <authorList>
            <person name="McCartney M.A."/>
            <person name="Auch B."/>
            <person name="Kono T."/>
            <person name="Mallez S."/>
            <person name="Becker A."/>
            <person name="Gohl D.M."/>
            <person name="Silverstein K.A.T."/>
            <person name="Koren S."/>
            <person name="Bechman K.B."/>
            <person name="Herman A."/>
            <person name="Abrahante J.E."/>
            <person name="Garbe J."/>
        </authorList>
    </citation>
    <scope>NUCLEOTIDE SEQUENCE</scope>
    <source>
        <strain evidence="1">Duluth1</strain>
        <tissue evidence="1">Whole animal</tissue>
    </source>
</reference>
<evidence type="ECO:0000313" key="2">
    <source>
        <dbReference type="Proteomes" id="UP000828390"/>
    </source>
</evidence>
<accession>A0A9D4CMB0</accession>
<dbReference type="AlphaFoldDB" id="A0A9D4CMB0"/>
<dbReference type="EMBL" id="JAIWYP010000012">
    <property type="protein sequence ID" value="KAH3726998.1"/>
    <property type="molecule type" value="Genomic_DNA"/>
</dbReference>
<organism evidence="1 2">
    <name type="scientific">Dreissena polymorpha</name>
    <name type="common">Zebra mussel</name>
    <name type="synonym">Mytilus polymorpha</name>
    <dbReference type="NCBI Taxonomy" id="45954"/>
    <lineage>
        <taxon>Eukaryota</taxon>
        <taxon>Metazoa</taxon>
        <taxon>Spiralia</taxon>
        <taxon>Lophotrochozoa</taxon>
        <taxon>Mollusca</taxon>
        <taxon>Bivalvia</taxon>
        <taxon>Autobranchia</taxon>
        <taxon>Heteroconchia</taxon>
        <taxon>Euheterodonta</taxon>
        <taxon>Imparidentia</taxon>
        <taxon>Neoheterodontei</taxon>
        <taxon>Myida</taxon>
        <taxon>Dreissenoidea</taxon>
        <taxon>Dreissenidae</taxon>
        <taxon>Dreissena</taxon>
    </lineage>
</organism>
<comment type="caution">
    <text evidence="1">The sequence shown here is derived from an EMBL/GenBank/DDBJ whole genome shotgun (WGS) entry which is preliminary data.</text>
</comment>
<dbReference type="Proteomes" id="UP000828390">
    <property type="component" value="Unassembled WGS sequence"/>
</dbReference>
<sequence>MCFCTEPASLKGTLVIELIQSGDFSQLTCNLEECPHPPDSNCVTKSCQGRPVCTCTDNQLLGTVVVNCSNLKEMPAFVPYGHWANANIEFTVENGSITLAKPTNYISRITKLSFVNTPVVEIHASFLGGLNSDIEIQFSPQEITELPIEFYFLDPNKINFGKSPMKCNCGNLWIGEWIRRRGRENQTFCKTLVRNMYGEVVPVGNFTH</sequence>
<keyword evidence="2" id="KW-1185">Reference proteome</keyword>
<evidence type="ECO:0000313" key="1">
    <source>
        <dbReference type="EMBL" id="KAH3726998.1"/>
    </source>
</evidence>
<protein>
    <submittedName>
        <fullName evidence="1">Uncharacterized protein</fullName>
    </submittedName>
</protein>
<reference evidence="1" key="1">
    <citation type="journal article" date="2019" name="bioRxiv">
        <title>The Genome of the Zebra Mussel, Dreissena polymorpha: A Resource for Invasive Species Research.</title>
        <authorList>
            <person name="McCartney M.A."/>
            <person name="Auch B."/>
            <person name="Kono T."/>
            <person name="Mallez S."/>
            <person name="Zhang Y."/>
            <person name="Obille A."/>
            <person name="Becker A."/>
            <person name="Abrahante J.E."/>
            <person name="Garbe J."/>
            <person name="Badalamenti J.P."/>
            <person name="Herman A."/>
            <person name="Mangelson H."/>
            <person name="Liachko I."/>
            <person name="Sullivan S."/>
            <person name="Sone E.D."/>
            <person name="Koren S."/>
            <person name="Silverstein K.A.T."/>
            <person name="Beckman K.B."/>
            <person name="Gohl D.M."/>
        </authorList>
    </citation>
    <scope>NUCLEOTIDE SEQUENCE</scope>
    <source>
        <strain evidence="1">Duluth1</strain>
        <tissue evidence="1">Whole animal</tissue>
    </source>
</reference>